<accession>A0ABT8SIH0</accession>
<evidence type="ECO:0000256" key="1">
    <source>
        <dbReference type="ARBA" id="ARBA00023015"/>
    </source>
</evidence>
<dbReference type="InterPro" id="IPR009057">
    <property type="entry name" value="Homeodomain-like_sf"/>
</dbReference>
<keyword evidence="1" id="KW-0805">Transcription regulation</keyword>
<dbReference type="RefSeq" id="WP_302108261.1">
    <property type="nucleotide sequence ID" value="NZ_JAUKTR010000001.1"/>
</dbReference>
<organism evidence="5 6">
    <name type="scientific">Peiella sedimenti</name>
    <dbReference type="NCBI Taxonomy" id="3061083"/>
    <lineage>
        <taxon>Bacteria</taxon>
        <taxon>Pseudomonadati</taxon>
        <taxon>Pseudomonadota</taxon>
        <taxon>Alphaproteobacteria</taxon>
        <taxon>Caulobacterales</taxon>
        <taxon>Caulobacteraceae</taxon>
        <taxon>Peiella</taxon>
    </lineage>
</organism>
<reference evidence="5" key="1">
    <citation type="submission" date="2023-07" db="EMBL/GenBank/DDBJ databases">
        <title>Brevundimonas soil sp. nov., isolated from the soil of chemical plant.</title>
        <authorList>
            <person name="Wu N."/>
        </authorList>
    </citation>
    <scope>NUCLEOTIDE SEQUENCE</scope>
    <source>
        <strain evidence="5">XZ-24</strain>
    </source>
</reference>
<dbReference type="Pfam" id="PF12833">
    <property type="entry name" value="HTH_18"/>
    <property type="match status" value="1"/>
</dbReference>
<dbReference type="EMBL" id="JAUKTR010000001">
    <property type="protein sequence ID" value="MDO1557825.1"/>
    <property type="molecule type" value="Genomic_DNA"/>
</dbReference>
<evidence type="ECO:0000256" key="3">
    <source>
        <dbReference type="ARBA" id="ARBA00023163"/>
    </source>
</evidence>
<dbReference type="SMART" id="SM00342">
    <property type="entry name" value="HTH_ARAC"/>
    <property type="match status" value="1"/>
</dbReference>
<evidence type="ECO:0000313" key="6">
    <source>
        <dbReference type="Proteomes" id="UP001169063"/>
    </source>
</evidence>
<dbReference type="Proteomes" id="UP001169063">
    <property type="component" value="Unassembled WGS sequence"/>
</dbReference>
<evidence type="ECO:0000313" key="5">
    <source>
        <dbReference type="EMBL" id="MDO1557825.1"/>
    </source>
</evidence>
<dbReference type="Gene3D" id="1.10.10.60">
    <property type="entry name" value="Homeodomain-like"/>
    <property type="match status" value="2"/>
</dbReference>
<keyword evidence="2" id="KW-0238">DNA-binding</keyword>
<keyword evidence="6" id="KW-1185">Reference proteome</keyword>
<dbReference type="PROSITE" id="PS01124">
    <property type="entry name" value="HTH_ARAC_FAMILY_2"/>
    <property type="match status" value="1"/>
</dbReference>
<dbReference type="InterPro" id="IPR018062">
    <property type="entry name" value="HTH_AraC-typ_CS"/>
</dbReference>
<dbReference type="InterPro" id="IPR018060">
    <property type="entry name" value="HTH_AraC"/>
</dbReference>
<comment type="caution">
    <text evidence="5">The sequence shown here is derived from an EMBL/GenBank/DDBJ whole genome shotgun (WGS) entry which is preliminary data.</text>
</comment>
<evidence type="ECO:0000256" key="2">
    <source>
        <dbReference type="ARBA" id="ARBA00023125"/>
    </source>
</evidence>
<sequence>MLRTLAFGENLNLAATGAGGRATLSLHTAGDEAGLHEHADGYVRILLWGALEDVTATGVSEFRAGQRSRHRSGDRHANRIGAAGALCLNLHGAADVDGWTDGPLDVGGRIAAHELAWALVREAPRQEVEALSAELEAVGAAPRPDPQAVYRAMEALAAGGSESLGLERLALLCDRHPTHLARAFRRATGLSIGAWSRRLRLTRAAGALRASRASIAEIAAQHGFADQAHLCRDFRRAFGCPPSAWRAR</sequence>
<dbReference type="PANTHER" id="PTHR46796">
    <property type="entry name" value="HTH-TYPE TRANSCRIPTIONAL ACTIVATOR RHAS-RELATED"/>
    <property type="match status" value="1"/>
</dbReference>
<gene>
    <name evidence="5" type="ORF">Q0812_00095</name>
</gene>
<name>A0ABT8SIH0_9CAUL</name>
<feature type="domain" description="HTH araC/xylS-type" evidence="4">
    <location>
        <begin position="150"/>
        <end position="248"/>
    </location>
</feature>
<proteinExistence type="predicted"/>
<dbReference type="SUPFAM" id="SSF46689">
    <property type="entry name" value="Homeodomain-like"/>
    <property type="match status" value="2"/>
</dbReference>
<evidence type="ECO:0000259" key="4">
    <source>
        <dbReference type="PROSITE" id="PS01124"/>
    </source>
</evidence>
<dbReference type="PROSITE" id="PS00041">
    <property type="entry name" value="HTH_ARAC_FAMILY_1"/>
    <property type="match status" value="1"/>
</dbReference>
<keyword evidence="3" id="KW-0804">Transcription</keyword>
<protein>
    <submittedName>
        <fullName evidence="5">AraC family transcriptional regulator</fullName>
    </submittedName>
</protein>
<dbReference type="InterPro" id="IPR050204">
    <property type="entry name" value="AraC_XylS_family_regulators"/>
</dbReference>